<dbReference type="InterPro" id="IPR000873">
    <property type="entry name" value="AMP-dep_synth/lig_dom"/>
</dbReference>
<dbReference type="Pfam" id="PF00501">
    <property type="entry name" value="AMP-binding"/>
    <property type="match status" value="1"/>
</dbReference>
<dbReference type="PANTHER" id="PTHR43272:SF33">
    <property type="entry name" value="AMP-BINDING DOMAIN-CONTAINING PROTEIN-RELATED"/>
    <property type="match status" value="1"/>
</dbReference>
<evidence type="ECO:0000256" key="3">
    <source>
        <dbReference type="SAM" id="Phobius"/>
    </source>
</evidence>
<accession>A0AA86RIP0</accession>
<keyword evidence="3" id="KW-1133">Transmembrane helix</keyword>
<evidence type="ECO:0000256" key="2">
    <source>
        <dbReference type="ARBA" id="ARBA00022840"/>
    </source>
</evidence>
<keyword evidence="1" id="KW-0547">Nucleotide-binding</keyword>
<evidence type="ECO:0000256" key="1">
    <source>
        <dbReference type="ARBA" id="ARBA00022741"/>
    </source>
</evidence>
<gene>
    <name evidence="6" type="ORF">HINF_LOCUS55682</name>
    <name evidence="5" type="ORF">HINF_LOCUS60504</name>
</gene>
<dbReference type="GO" id="GO:0005783">
    <property type="term" value="C:endoplasmic reticulum"/>
    <property type="evidence" value="ECO:0007669"/>
    <property type="project" value="TreeGrafter"/>
</dbReference>
<sequence length="760" mass="84594">MQVKNHDFQSASHLALDASQELDMNKTVPQNFMDGSLRFYELPFLAHRAGLSTNAKMIVDYYTKITFAESFIYIDKICQTLKEAGVEKGDRCMIYAKNSPLWLLSDIAVSFVDGITSPVYDTLGLENIIYCINLVQAKCIFVSQDYLANIIGSLELIPSIKTVICFDAIDKEALKIAARKVVLSNGGQGVKIIDDNKSMYSMNSHNTASTEEEVAPISTVDFSSLDQMIHDLGNDQVKIKTLTFNVSSDEEKYKSQLLEAKHSLLSRLALLESTKDSINATVFTSGTSGKPKAVLESHQNLACGLSCEGYRFVPYHLDSKGRQNSVISYLPLAHVFERAVEHGAYKRGHLIYYSTGNIKYLTKDLSLSKPTMMYGVPRVYCKIYQSVMGKIAKSSLPVKIIFKTAYKLKKQYLKNPKHHKTGKMKLVEPIFKAIHEQMGGNLEFIVSGSSALPQEVREFLEICTGARVSSGYGLTEASSAGTYNYCGQHYNSPNQLGYACHLADCKIIDRSDKCEFTLENHQTGELLIKGPMVTQGYIDGQWGKVKKITDADGYYPTGDLVKLHEDGAVSFIRRVGLVVKLQHGEFVDLEAIEAALEGCPLIQQCFVHGESDKSAPICFASVDSQALKEKISVEVIERFKQHEKAAIAEVEKFILDYGDKQVRQAGLKGFNVPKAYKVLLDHDWSQNTEFYTPSQKKKHAGFIAAHKKEVEQLFEMVKVRETEGKSDNKGKIEKAPGKGSMLIVITFVVLVAILIKLLAK</sequence>
<dbReference type="EMBL" id="CATOUU010001116">
    <property type="protein sequence ID" value="CAI9972859.1"/>
    <property type="molecule type" value="Genomic_DNA"/>
</dbReference>
<keyword evidence="3" id="KW-0472">Membrane</keyword>
<keyword evidence="5" id="KW-0436">Ligase</keyword>
<evidence type="ECO:0000259" key="4">
    <source>
        <dbReference type="Pfam" id="PF00501"/>
    </source>
</evidence>
<keyword evidence="7" id="KW-1185">Reference proteome</keyword>
<name>A0AA86RIP0_9EUKA</name>
<feature type="domain" description="AMP-dependent synthetase/ligase" evidence="4">
    <location>
        <begin position="53"/>
        <end position="537"/>
    </location>
</feature>
<reference evidence="6 7" key="2">
    <citation type="submission" date="2024-07" db="EMBL/GenBank/DDBJ databases">
        <authorList>
            <person name="Akdeniz Z."/>
        </authorList>
    </citation>
    <scope>NUCLEOTIDE SEQUENCE [LARGE SCALE GENOMIC DNA]</scope>
</reference>
<reference evidence="5" key="1">
    <citation type="submission" date="2023-06" db="EMBL/GenBank/DDBJ databases">
        <authorList>
            <person name="Kurt Z."/>
        </authorList>
    </citation>
    <scope>NUCLEOTIDE SEQUENCE</scope>
</reference>
<comment type="caution">
    <text evidence="5">The sequence shown here is derived from an EMBL/GenBank/DDBJ whole genome shotgun (WGS) entry which is preliminary data.</text>
</comment>
<organism evidence="5">
    <name type="scientific">Hexamita inflata</name>
    <dbReference type="NCBI Taxonomy" id="28002"/>
    <lineage>
        <taxon>Eukaryota</taxon>
        <taxon>Metamonada</taxon>
        <taxon>Diplomonadida</taxon>
        <taxon>Hexamitidae</taxon>
        <taxon>Hexamitinae</taxon>
        <taxon>Hexamita</taxon>
    </lineage>
</organism>
<dbReference type="GO" id="GO:0004467">
    <property type="term" value="F:long-chain fatty acid-CoA ligase activity"/>
    <property type="evidence" value="ECO:0007669"/>
    <property type="project" value="TreeGrafter"/>
</dbReference>
<dbReference type="EMBL" id="CAXDID020000296">
    <property type="protein sequence ID" value="CAL6072560.1"/>
    <property type="molecule type" value="Genomic_DNA"/>
</dbReference>
<dbReference type="GO" id="GO:0016020">
    <property type="term" value="C:membrane"/>
    <property type="evidence" value="ECO:0007669"/>
    <property type="project" value="TreeGrafter"/>
</dbReference>
<protein>
    <submittedName>
        <fullName evidence="5">Long chain fatty acid CoA ligase</fullName>
    </submittedName>
    <submittedName>
        <fullName evidence="6">Long_chain fatty acid CoA ligase</fullName>
    </submittedName>
</protein>
<dbReference type="PANTHER" id="PTHR43272">
    <property type="entry name" value="LONG-CHAIN-FATTY-ACID--COA LIGASE"/>
    <property type="match status" value="1"/>
</dbReference>
<dbReference type="GO" id="GO:0005524">
    <property type="term" value="F:ATP binding"/>
    <property type="evidence" value="ECO:0007669"/>
    <property type="project" value="UniProtKB-KW"/>
</dbReference>
<proteinExistence type="predicted"/>
<dbReference type="InterPro" id="IPR042099">
    <property type="entry name" value="ANL_N_sf"/>
</dbReference>
<keyword evidence="2" id="KW-0067">ATP-binding</keyword>
<dbReference type="Proteomes" id="UP001642409">
    <property type="component" value="Unassembled WGS sequence"/>
</dbReference>
<evidence type="ECO:0000313" key="5">
    <source>
        <dbReference type="EMBL" id="CAI9972859.1"/>
    </source>
</evidence>
<evidence type="ECO:0000313" key="7">
    <source>
        <dbReference type="Proteomes" id="UP001642409"/>
    </source>
</evidence>
<dbReference type="SUPFAM" id="SSF56801">
    <property type="entry name" value="Acetyl-CoA synthetase-like"/>
    <property type="match status" value="1"/>
</dbReference>
<dbReference type="Gene3D" id="3.40.50.12780">
    <property type="entry name" value="N-terminal domain of ligase-like"/>
    <property type="match status" value="1"/>
</dbReference>
<keyword evidence="3" id="KW-0812">Transmembrane</keyword>
<feature type="transmembrane region" description="Helical" evidence="3">
    <location>
        <begin position="739"/>
        <end position="759"/>
    </location>
</feature>
<evidence type="ECO:0000313" key="6">
    <source>
        <dbReference type="EMBL" id="CAL6072560.1"/>
    </source>
</evidence>
<dbReference type="AlphaFoldDB" id="A0AA86RIP0"/>